<evidence type="ECO:0000256" key="2">
    <source>
        <dbReference type="ARBA" id="ARBA00023157"/>
    </source>
</evidence>
<dbReference type="EMBL" id="WVTB01000082">
    <property type="protein sequence ID" value="KAF3799802.1"/>
    <property type="molecule type" value="Genomic_DNA"/>
</dbReference>
<dbReference type="Pfam" id="PF01083">
    <property type="entry name" value="Cutinase"/>
    <property type="match status" value="1"/>
</dbReference>
<gene>
    <name evidence="4" type="ORF">GCG54_00009991</name>
</gene>
<dbReference type="SMART" id="SM01110">
    <property type="entry name" value="Cutinase"/>
    <property type="match status" value="1"/>
</dbReference>
<name>A0A8H4FEW2_COLGL</name>
<evidence type="ECO:0000256" key="1">
    <source>
        <dbReference type="ARBA" id="ARBA00022801"/>
    </source>
</evidence>
<sequence length="239" mass="25472">MSFLSKVAAIGLALPILVDSTTLLPRQDVNTTCADIHYFEARGTTLSYPGSLITVIDPLMEAFPNSNYADIVYPATDESGSDSYFQGVANGAKQISAYAQTCPDAKIVLLGYSQGAMVLGDILAGGGDNGILGNLTQPSVDASTVGKHIAAILLYGNPRHMPNQTYNVGNASAFDAIGKYPRTAKQLTAFNLYADRVRDYCNYHDGVCDARGTGNLTAHLAYSSDYDAQAVAWLESMLH</sequence>
<dbReference type="SUPFAM" id="SSF53474">
    <property type="entry name" value="alpha/beta-Hydrolases"/>
    <property type="match status" value="1"/>
</dbReference>
<dbReference type="PANTHER" id="PTHR33630:SF13">
    <property type="entry name" value="ACETYLXYLAN ESTERASE"/>
    <property type="match status" value="1"/>
</dbReference>
<reference evidence="4" key="1">
    <citation type="journal article" date="2020" name="Phytopathology">
        <title>Genome sequence and comparative analysis of Colletotrichum gloeosporioides isolated from Liriodendron leaves.</title>
        <authorList>
            <person name="Fu F.F."/>
            <person name="Hao Z."/>
            <person name="Wang P."/>
            <person name="Lu Y."/>
            <person name="Xue L.J."/>
            <person name="Wei G."/>
            <person name="Tian Y."/>
            <person name="Baishi H."/>
            <person name="Xu H."/>
            <person name="Shi J."/>
            <person name="Cheng T."/>
            <person name="Wang G."/>
            <person name="Yi Y."/>
            <person name="Chen J."/>
        </authorList>
    </citation>
    <scope>NUCLEOTIDE SEQUENCE</scope>
    <source>
        <strain evidence="4">Lc1</strain>
    </source>
</reference>
<feature type="chain" id="PRO_5034930741" evidence="3">
    <location>
        <begin position="21"/>
        <end position="239"/>
    </location>
</feature>
<keyword evidence="5" id="KW-1185">Reference proteome</keyword>
<dbReference type="InterPro" id="IPR029058">
    <property type="entry name" value="AB_hydrolase_fold"/>
</dbReference>
<dbReference type="Gene3D" id="3.40.50.1820">
    <property type="entry name" value="alpha/beta hydrolase"/>
    <property type="match status" value="1"/>
</dbReference>
<keyword evidence="3" id="KW-0732">Signal</keyword>
<dbReference type="GeneID" id="69017124"/>
<dbReference type="AlphaFoldDB" id="A0A8H4FEW2"/>
<dbReference type="GO" id="GO:0052689">
    <property type="term" value="F:carboxylic ester hydrolase activity"/>
    <property type="evidence" value="ECO:0007669"/>
    <property type="project" value="UniProtKB-ARBA"/>
</dbReference>
<protein>
    <submittedName>
        <fullName evidence="4">Putative cutinase</fullName>
    </submittedName>
</protein>
<accession>A0A8H4FEW2</accession>
<comment type="caution">
    <text evidence="4">The sequence shown here is derived from an EMBL/GenBank/DDBJ whole genome shotgun (WGS) entry which is preliminary data.</text>
</comment>
<dbReference type="InterPro" id="IPR000675">
    <property type="entry name" value="Cutinase/axe"/>
</dbReference>
<evidence type="ECO:0000313" key="4">
    <source>
        <dbReference type="EMBL" id="KAF3799802.1"/>
    </source>
</evidence>
<organism evidence="4 5">
    <name type="scientific">Colletotrichum gloeosporioides</name>
    <name type="common">Anthracnose fungus</name>
    <name type="synonym">Glomerella cingulata</name>
    <dbReference type="NCBI Taxonomy" id="474922"/>
    <lineage>
        <taxon>Eukaryota</taxon>
        <taxon>Fungi</taxon>
        <taxon>Dikarya</taxon>
        <taxon>Ascomycota</taxon>
        <taxon>Pezizomycotina</taxon>
        <taxon>Sordariomycetes</taxon>
        <taxon>Hypocreomycetidae</taxon>
        <taxon>Glomerellales</taxon>
        <taxon>Glomerellaceae</taxon>
        <taxon>Colletotrichum</taxon>
        <taxon>Colletotrichum gloeosporioides species complex</taxon>
    </lineage>
</organism>
<reference evidence="4" key="2">
    <citation type="submission" date="2020-03" db="EMBL/GenBank/DDBJ databases">
        <authorList>
            <person name="Fu F.-F."/>
            <person name="Chen J."/>
        </authorList>
    </citation>
    <scope>NUCLEOTIDE SEQUENCE</scope>
    <source>
        <strain evidence="4">Lc1</strain>
    </source>
</reference>
<evidence type="ECO:0000313" key="5">
    <source>
        <dbReference type="Proteomes" id="UP000613401"/>
    </source>
</evidence>
<dbReference type="RefSeq" id="XP_045258962.1">
    <property type="nucleotide sequence ID" value="XM_045409927.1"/>
</dbReference>
<evidence type="ECO:0000256" key="3">
    <source>
        <dbReference type="SAM" id="SignalP"/>
    </source>
</evidence>
<keyword evidence="1" id="KW-0378">Hydrolase</keyword>
<feature type="signal peptide" evidence="3">
    <location>
        <begin position="1"/>
        <end position="20"/>
    </location>
</feature>
<keyword evidence="2" id="KW-1015">Disulfide bond</keyword>
<dbReference type="Proteomes" id="UP000613401">
    <property type="component" value="Unassembled WGS sequence"/>
</dbReference>
<proteinExistence type="predicted"/>
<dbReference type="PANTHER" id="PTHR33630">
    <property type="entry name" value="CUTINASE RV1984C-RELATED-RELATED"/>
    <property type="match status" value="1"/>
</dbReference>